<comment type="caution">
    <text evidence="1">The sequence shown here is derived from an EMBL/GenBank/DDBJ whole genome shotgun (WGS) entry which is preliminary data.</text>
</comment>
<dbReference type="RefSeq" id="WP_012379836.1">
    <property type="nucleotide sequence ID" value="NZ_JAAGMS010000141.1"/>
</dbReference>
<evidence type="ECO:0000313" key="2">
    <source>
        <dbReference type="Proteomes" id="UP000470951"/>
    </source>
</evidence>
<dbReference type="SMR" id="A0A7K3R9W3"/>
<sequence>MPQHGGKKVLKVNKGQAQAKFLEALALAQSGSDELPNEWIVRTRQVGHASNATNTPLLGTALLAKATNKDINALALQTAVHRGYSARGVAKGVLVPMCVEHQIDLRTTGAEPLNNQPFFSKAQVIKDLIPESKPTARSELEFLIQCLEAADYLEGESALYALAAFLRVRIEDGNKATVLTLAGSILTLPILSGLTRDFINKNREGGRRGQALVAACLDLVHPGMVRADAINDPSRKIPGDVAIEITEEPNGADLLIPFPEKHESTKESKNTTVVLSAEAKQKVVTQSEILQFAERLAAAGIGKGLYVAVDPNQADLEVEELTQKTQDRNGVTLRVITDPERLLEEAIQWSPFPLEQCLQSFPQLLVQRLKDFHCGKDSQYEWADLLSAAASEADLDQ</sequence>
<organism evidence="1 2">
    <name type="scientific">Streptomyces anulatus</name>
    <name type="common">Streptomyces chrysomallus</name>
    <dbReference type="NCBI Taxonomy" id="1892"/>
    <lineage>
        <taxon>Bacteria</taxon>
        <taxon>Bacillati</taxon>
        <taxon>Actinomycetota</taxon>
        <taxon>Actinomycetes</taxon>
        <taxon>Kitasatosporales</taxon>
        <taxon>Streptomycetaceae</taxon>
        <taxon>Streptomyces</taxon>
    </lineage>
</organism>
<proteinExistence type="predicted"/>
<dbReference type="Proteomes" id="UP000470951">
    <property type="component" value="Unassembled WGS sequence"/>
</dbReference>
<keyword evidence="1" id="KW-0540">Nuclease</keyword>
<dbReference type="AlphaFoldDB" id="A0A7K3R9W3"/>
<dbReference type="Pfam" id="PF09566">
    <property type="entry name" value="RE_SacI"/>
    <property type="match status" value="1"/>
</dbReference>
<keyword evidence="1" id="KW-0378">Hydrolase</keyword>
<protein>
    <submittedName>
        <fullName evidence="1">Restriction endonuclease, SacI family</fullName>
    </submittedName>
</protein>
<dbReference type="EMBL" id="JAAGMS010000141">
    <property type="protein sequence ID" value="NEB98852.1"/>
    <property type="molecule type" value="Genomic_DNA"/>
</dbReference>
<gene>
    <name evidence="1" type="ORF">G3I58_12840</name>
</gene>
<accession>A0A7K3R9W3</accession>
<dbReference type="GO" id="GO:0004519">
    <property type="term" value="F:endonuclease activity"/>
    <property type="evidence" value="ECO:0007669"/>
    <property type="project" value="UniProtKB-KW"/>
</dbReference>
<name>A0A7K3R9W3_STRAQ</name>
<dbReference type="InterPro" id="IPR019066">
    <property type="entry name" value="Restrct_endonuc_II_SacI"/>
</dbReference>
<keyword evidence="1" id="KW-0255">Endonuclease</keyword>
<reference evidence="1 2" key="1">
    <citation type="submission" date="2020-01" db="EMBL/GenBank/DDBJ databases">
        <title>Insect and environment-associated Actinomycetes.</title>
        <authorList>
            <person name="Currrie C."/>
            <person name="Chevrette M."/>
            <person name="Carlson C."/>
            <person name="Stubbendieck R."/>
            <person name="Wendt-Pienkowski E."/>
        </authorList>
    </citation>
    <scope>NUCLEOTIDE SEQUENCE [LARGE SCALE GENOMIC DNA]</scope>
    <source>
        <strain evidence="1 2">SID7903</strain>
    </source>
</reference>
<evidence type="ECO:0000313" key="1">
    <source>
        <dbReference type="EMBL" id="NEB98852.1"/>
    </source>
</evidence>